<protein>
    <submittedName>
        <fullName evidence="3">Putative exported protein</fullName>
    </submittedName>
</protein>
<dbReference type="RefSeq" id="WP_003810171.1">
    <property type="nucleotide sequence ID" value="NC_019382.1"/>
</dbReference>
<evidence type="ECO:0000256" key="1">
    <source>
        <dbReference type="SAM" id="Phobius"/>
    </source>
</evidence>
<dbReference type="KEGG" id="bbh:BN112_1691"/>
<accession>A0A0C6P2I5</accession>
<evidence type="ECO:0000313" key="4">
    <source>
        <dbReference type="Proteomes" id="UP000007564"/>
    </source>
</evidence>
<feature type="transmembrane region" description="Helical" evidence="1">
    <location>
        <begin position="21"/>
        <end position="44"/>
    </location>
</feature>
<keyword evidence="1" id="KW-0472">Membrane</keyword>
<gene>
    <name evidence="3" type="ORF">BN112_1691</name>
</gene>
<reference evidence="3 4" key="1">
    <citation type="journal article" date="2012" name="BMC Genomics">
        <title>Comparative genomics of the classical Bordetella subspecies: the evolution and exchange of virulence-associated diversity amongst closely related pathogens.</title>
        <authorList>
            <person name="Park J."/>
            <person name="Zhang Y."/>
            <person name="Buboltz A.M."/>
            <person name="Zhang X."/>
            <person name="Schuster S.C."/>
            <person name="Ahuja U."/>
            <person name="Liu M."/>
            <person name="Miller J.F."/>
            <person name="Sebaihia M."/>
            <person name="Bentley S.D."/>
            <person name="Parkhill J."/>
            <person name="Harvill E.T."/>
        </authorList>
    </citation>
    <scope>NUCLEOTIDE SEQUENCE [LARGE SCALE GENOMIC DNA]</scope>
    <source>
        <strain evidence="3 4">253</strain>
    </source>
</reference>
<evidence type="ECO:0000313" key="3">
    <source>
        <dbReference type="EMBL" id="CCJ53608.1"/>
    </source>
</evidence>
<dbReference type="InterPro" id="IPR012495">
    <property type="entry name" value="TadE-like_dom"/>
</dbReference>
<feature type="domain" description="TadE-like" evidence="2">
    <location>
        <begin position="15"/>
        <end position="56"/>
    </location>
</feature>
<dbReference type="AlphaFoldDB" id="A0A0C6P2I5"/>
<dbReference type="Proteomes" id="UP000007564">
    <property type="component" value="Chromosome"/>
</dbReference>
<organism evidence="3 4">
    <name type="scientific">Bordetella bronchiseptica 253</name>
    <dbReference type="NCBI Taxonomy" id="568707"/>
    <lineage>
        <taxon>Bacteria</taxon>
        <taxon>Pseudomonadati</taxon>
        <taxon>Pseudomonadota</taxon>
        <taxon>Betaproteobacteria</taxon>
        <taxon>Burkholderiales</taxon>
        <taxon>Alcaligenaceae</taxon>
        <taxon>Bordetella</taxon>
    </lineage>
</organism>
<keyword evidence="1" id="KW-1133">Transmembrane helix</keyword>
<keyword evidence="1" id="KW-0812">Transmembrane</keyword>
<dbReference type="EMBL" id="HE965806">
    <property type="protein sequence ID" value="CCJ53608.1"/>
    <property type="molecule type" value="Genomic_DNA"/>
</dbReference>
<proteinExistence type="predicted"/>
<dbReference type="HOGENOM" id="CLU_129220_0_0_4"/>
<evidence type="ECO:0000259" key="2">
    <source>
        <dbReference type="Pfam" id="PF07811"/>
    </source>
</evidence>
<sequence length="158" mass="16376">MRAISFPPRRRAQRGAAAVEFALVILLMLALMLGVLGYGALFWAQQKLSKAAGEGAQALLQANLRGAAASGVAGCEAARQEAGWLAIECVSETLDCAWTASDGGPAACAQVRVRYELAGWPLLATLRGAAGAVPGARAWFPDVLSAQAIVQIAQEPTT</sequence>
<name>A0A0C6P2I5_BORBO</name>
<dbReference type="Pfam" id="PF07811">
    <property type="entry name" value="TadE"/>
    <property type="match status" value="1"/>
</dbReference>
<dbReference type="GeneID" id="56479546"/>